<evidence type="ECO:0000313" key="7">
    <source>
        <dbReference type="EMBL" id="TMQ63082.1"/>
    </source>
</evidence>
<dbReference type="Proteomes" id="UP000317691">
    <property type="component" value="Unassembled WGS sequence"/>
</dbReference>
<gene>
    <name evidence="7" type="ORF">E6K79_10550</name>
</gene>
<evidence type="ECO:0000256" key="1">
    <source>
        <dbReference type="ARBA" id="ARBA00004442"/>
    </source>
</evidence>
<dbReference type="Pfam" id="PF07715">
    <property type="entry name" value="Plug"/>
    <property type="match status" value="1"/>
</dbReference>
<dbReference type="PANTHER" id="PTHR40980">
    <property type="entry name" value="PLUG DOMAIN-CONTAINING PROTEIN"/>
    <property type="match status" value="1"/>
</dbReference>
<comment type="similarity">
    <text evidence="4">Belongs to the TonB-dependent receptor family.</text>
</comment>
<dbReference type="PANTHER" id="PTHR40980:SF5">
    <property type="entry name" value="TONB-DEPENDENT RECEPTOR"/>
    <property type="match status" value="1"/>
</dbReference>
<dbReference type="GO" id="GO:0030246">
    <property type="term" value="F:carbohydrate binding"/>
    <property type="evidence" value="ECO:0007669"/>
    <property type="project" value="InterPro"/>
</dbReference>
<evidence type="ECO:0000259" key="6">
    <source>
        <dbReference type="Pfam" id="PF07715"/>
    </source>
</evidence>
<dbReference type="InterPro" id="IPR037066">
    <property type="entry name" value="Plug_dom_sf"/>
</dbReference>
<keyword evidence="4" id="KW-0798">TonB box</keyword>
<sequence>MLRAWERPLRGSLLWLVLLCGLSAALPRAAWPQADSTNGVILGVVLDQEDRQPMPNARVGIYRVLPADSEWTMVKGALTGPDGSFRFEVPPATYRAIFNYQSYSVLVRDDVKVVAGGTIDLTVTLTPKPLQIKGVDVKGQERQSSEATSLVKQKKAEYVTDAITSEQISKSTDSNAAEALQRVTGLSVVGGRYVYVRGLGERYSSTQVNGASVGTPEPNKKVVPLDVFPSGSLDNIVVQKTYTPDQEGEFAGGVIDLNTRDRTEGKSVSQNITMGYSASVLDRKFLTYKGGGLDFLGFDDGARSYPDFFKKLAGERRVVQRGVFGGDGFTREEVQALGRSFNKTYSPERTGGKPNYSYAGSYGRGFSFLGKQVGVLAALTLSNSFTTLDRDNNAYSGTSARLTPLYLYKVAESKANVLGGAITNLSLRLSESHSIQFRGLYTRSAEDNARVMQGPNFNFGTDLVRISSLDYIQRGLFLGVLSGTHGFHALGDLQADWRASYSEAARGEPDRRESIYESDGRGGVQLSGRASIPLTRTFGDMNEYDRAAAGSLARSVHLWEGRDLKLKIGGAYRSKNRLSSFRRLGFRLGSQGRSQLDLSLPPESLIVDENIKPGFFELQEETRENDTYRASQQIRAGYGMATIPVLAKLEILAGARVEDSRQFVEAKSPFVTTVAPVDVALKDEDLLPALNATYRLSDRMNARGGYSVTVSRPELREMSPFDIYDYETGYSEIGNPEIKSTRIQNYDARWEFFPGTRELLAVSGFRKVLFQPIENVVEGSSGGYILSPRNGRDGRLRGVEIETRVGVRSIWDALDRVLPIPASSSTLDHWALNFNYCRVGSSVRVRTTTDAAGIPVFRKGPLQGQSTYALNAGIYYGASAIQGSIMLSRFGQRLAQVGAGAYPSSLPDIYEHPPTTLDMTMTKGLGSMLTLRLTAENLLNDATEFRQLGLVVRRFNIGRSYSLSLNIKG</sequence>
<feature type="domain" description="TonB-dependent receptor plug" evidence="6">
    <location>
        <begin position="154"/>
        <end position="253"/>
    </location>
</feature>
<dbReference type="InterPro" id="IPR036942">
    <property type="entry name" value="Beta-barrel_TonB_sf"/>
</dbReference>
<proteinExistence type="inferred from homology"/>
<evidence type="ECO:0000256" key="2">
    <source>
        <dbReference type="ARBA" id="ARBA00023136"/>
    </source>
</evidence>
<evidence type="ECO:0000256" key="4">
    <source>
        <dbReference type="RuleBase" id="RU003357"/>
    </source>
</evidence>
<reference evidence="7 8" key="1">
    <citation type="journal article" date="2019" name="Nat. Microbiol.">
        <title>Mediterranean grassland soil C-N compound turnover is dependent on rainfall and depth, and is mediated by genomically divergent microorganisms.</title>
        <authorList>
            <person name="Diamond S."/>
            <person name="Andeer P.F."/>
            <person name="Li Z."/>
            <person name="Crits-Christoph A."/>
            <person name="Burstein D."/>
            <person name="Anantharaman K."/>
            <person name="Lane K.R."/>
            <person name="Thomas B.C."/>
            <person name="Pan C."/>
            <person name="Northen T.R."/>
            <person name="Banfield J.F."/>
        </authorList>
    </citation>
    <scope>NUCLEOTIDE SEQUENCE [LARGE SCALE GENOMIC DNA]</scope>
    <source>
        <strain evidence="7">WS_9</strain>
    </source>
</reference>
<dbReference type="Gene3D" id="2.60.40.1120">
    <property type="entry name" value="Carboxypeptidase-like, regulatory domain"/>
    <property type="match status" value="1"/>
</dbReference>
<dbReference type="AlphaFoldDB" id="A0A538THH9"/>
<keyword evidence="2 4" id="KW-0472">Membrane</keyword>
<dbReference type="SUPFAM" id="SSF49452">
    <property type="entry name" value="Starch-binding domain-like"/>
    <property type="match status" value="1"/>
</dbReference>
<organism evidence="7 8">
    <name type="scientific">Eiseniibacteriota bacterium</name>
    <dbReference type="NCBI Taxonomy" id="2212470"/>
    <lineage>
        <taxon>Bacteria</taxon>
        <taxon>Candidatus Eiseniibacteriota</taxon>
    </lineage>
</organism>
<comment type="caution">
    <text evidence="7">The sequence shown here is derived from an EMBL/GenBank/DDBJ whole genome shotgun (WGS) entry which is preliminary data.</text>
</comment>
<evidence type="ECO:0000259" key="5">
    <source>
        <dbReference type="Pfam" id="PF00593"/>
    </source>
</evidence>
<accession>A0A538THH9</accession>
<dbReference type="SUPFAM" id="SSF56935">
    <property type="entry name" value="Porins"/>
    <property type="match status" value="1"/>
</dbReference>
<dbReference type="InterPro" id="IPR012910">
    <property type="entry name" value="Plug_dom"/>
</dbReference>
<protein>
    <recommendedName>
        <fullName evidence="9">TonB-dependent receptor</fullName>
    </recommendedName>
</protein>
<dbReference type="Gene3D" id="2.40.170.20">
    <property type="entry name" value="TonB-dependent receptor, beta-barrel domain"/>
    <property type="match status" value="1"/>
</dbReference>
<dbReference type="Pfam" id="PF00593">
    <property type="entry name" value="TonB_dep_Rec_b-barrel"/>
    <property type="match status" value="1"/>
</dbReference>
<name>A0A538THH9_UNCEI</name>
<feature type="domain" description="TonB-dependent receptor-like beta-barrel" evidence="5">
    <location>
        <begin position="464"/>
        <end position="938"/>
    </location>
</feature>
<dbReference type="Pfam" id="PF13620">
    <property type="entry name" value="CarboxypepD_reg"/>
    <property type="match status" value="1"/>
</dbReference>
<dbReference type="InterPro" id="IPR013784">
    <property type="entry name" value="Carb-bd-like_fold"/>
</dbReference>
<keyword evidence="3" id="KW-0998">Cell outer membrane</keyword>
<comment type="subcellular location">
    <subcellularLocation>
        <location evidence="1 4">Cell outer membrane</location>
    </subcellularLocation>
</comment>
<dbReference type="EMBL" id="VBOZ01000033">
    <property type="protein sequence ID" value="TMQ63082.1"/>
    <property type="molecule type" value="Genomic_DNA"/>
</dbReference>
<evidence type="ECO:0008006" key="9">
    <source>
        <dbReference type="Google" id="ProtNLM"/>
    </source>
</evidence>
<dbReference type="GO" id="GO:0009279">
    <property type="term" value="C:cell outer membrane"/>
    <property type="evidence" value="ECO:0007669"/>
    <property type="project" value="UniProtKB-SubCell"/>
</dbReference>
<evidence type="ECO:0000313" key="8">
    <source>
        <dbReference type="Proteomes" id="UP000317691"/>
    </source>
</evidence>
<dbReference type="InterPro" id="IPR000531">
    <property type="entry name" value="Beta-barrel_TonB"/>
</dbReference>
<dbReference type="Gene3D" id="2.170.130.10">
    <property type="entry name" value="TonB-dependent receptor, plug domain"/>
    <property type="match status" value="1"/>
</dbReference>
<evidence type="ECO:0000256" key="3">
    <source>
        <dbReference type="ARBA" id="ARBA00023237"/>
    </source>
</evidence>